<evidence type="ECO:0000256" key="2">
    <source>
        <dbReference type="SAM" id="MobiDB-lite"/>
    </source>
</evidence>
<dbReference type="Proteomes" id="UP000054166">
    <property type="component" value="Unassembled WGS sequence"/>
</dbReference>
<dbReference type="InterPro" id="IPR027417">
    <property type="entry name" value="P-loop_NTPase"/>
</dbReference>
<dbReference type="Pfam" id="PF24883">
    <property type="entry name" value="NPHP3_N"/>
    <property type="match status" value="1"/>
</dbReference>
<sequence>MFITYRLPPKTVSNDMYAELMEAYITSMNTGTYKGEFHPASPLIDFVAELAHIDYQAVLDSGFLDMLLCMYVCNFSIGVTLFPSAQLLLSNSGSDRKSMLEACTAVLEKLCQQANALVVVSAHPVYILWPKTPALRIQYVQRSNQRYLQWREMESVIVGRRLATIPALLQLLMPKDESDLNQLADACVDIIEFSRETFYGPNVSRDALALIHRCIELRGVYWDVLSRSLNDISEADSQNIFCRLILRASPAYEDQLRDFASMQVSTVIANALRLYRDEGNFTGNARSVKAIATDLVDTLPWVEAKYDPTQCCIGSTRDAVLHRVMEWATTFGDDRLRIFWLLGMAGEGKSAIAASVAKWMEHSRRCLGASFCFSSQSMDRNNPDFLFSTIAHQLSTRFPLVRQYINEVLRQDPDITKTSLYNQFVALLLKPLQSTAWSFYRSGPLVLVLDGLDECGSDSMRPSIRSIFRCLHQLPAFVKVFVTSRPERDLQGLFDSMDSQVDRYDLSDIPRAIVDCDIQTFIKARMSAILNARGELQDDVGPDESTYRALVMRSDGSFLWVSRAMDFIGIDYSGRLETLCDSETDDEFRGLEDIYIEVLETSYPHNASVTSLRQFRDHVGTIITLKQVASPDVLGVLYITISQEAIEVVSRLRPIMTITGPNHDTPGIVRVIHPSFADFLSSIHCPSRFCIDVKSIHAKCARGSLVRMRTRLKRDFCGILGGSMLNAEVRGLEAKLRLNLTDDLRYACRFWSYHVSQSPEGDDEIYELVKLFFCEDIRKWLEMLSLLGILDHVHDCLELSRIWILSRDSDDHGLAILISDIQLSINDSLPQLILQAAYSYNFTITLSPENTIEVLQSPVFYSVALGGSSPAVSEGKTDATLGASPESGSTDGPQATEPDGRTNRLSASSDFITVPTLRPMATKESPRKVWSQGSEDSSDVDSFYSATSDSRSLLVDKLDIES</sequence>
<evidence type="ECO:0000259" key="3">
    <source>
        <dbReference type="PROSITE" id="PS50837"/>
    </source>
</evidence>
<keyword evidence="1" id="KW-0677">Repeat</keyword>
<gene>
    <name evidence="4" type="ORF">PILCRDRAFT_256601</name>
</gene>
<dbReference type="EMBL" id="KN832977">
    <property type="protein sequence ID" value="KIM88436.1"/>
    <property type="molecule type" value="Genomic_DNA"/>
</dbReference>
<reference evidence="4 5" key="1">
    <citation type="submission" date="2014-04" db="EMBL/GenBank/DDBJ databases">
        <authorList>
            <consortium name="DOE Joint Genome Institute"/>
            <person name="Kuo A."/>
            <person name="Tarkka M."/>
            <person name="Buscot F."/>
            <person name="Kohler A."/>
            <person name="Nagy L.G."/>
            <person name="Floudas D."/>
            <person name="Copeland A."/>
            <person name="Barry K.W."/>
            <person name="Cichocki N."/>
            <person name="Veneault-Fourrey C."/>
            <person name="LaButti K."/>
            <person name="Lindquist E.A."/>
            <person name="Lipzen A."/>
            <person name="Lundell T."/>
            <person name="Morin E."/>
            <person name="Murat C."/>
            <person name="Sun H."/>
            <person name="Tunlid A."/>
            <person name="Henrissat B."/>
            <person name="Grigoriev I.V."/>
            <person name="Hibbett D.S."/>
            <person name="Martin F."/>
            <person name="Nordberg H.P."/>
            <person name="Cantor M.N."/>
            <person name="Hua S.X."/>
        </authorList>
    </citation>
    <scope>NUCLEOTIDE SEQUENCE [LARGE SCALE GENOMIC DNA]</scope>
    <source>
        <strain evidence="4 5">F 1598</strain>
    </source>
</reference>
<dbReference type="SUPFAM" id="SSF52540">
    <property type="entry name" value="P-loop containing nucleoside triphosphate hydrolases"/>
    <property type="match status" value="1"/>
</dbReference>
<dbReference type="PANTHER" id="PTHR10039">
    <property type="entry name" value="AMELOGENIN"/>
    <property type="match status" value="1"/>
</dbReference>
<dbReference type="STRING" id="765440.A0A0C3GCR4"/>
<dbReference type="HOGENOM" id="CLU_013123_0_0_1"/>
<dbReference type="PROSITE" id="PS50837">
    <property type="entry name" value="NACHT"/>
    <property type="match status" value="1"/>
</dbReference>
<protein>
    <recommendedName>
        <fullName evidence="3">NACHT domain-containing protein</fullName>
    </recommendedName>
</protein>
<organism evidence="4 5">
    <name type="scientific">Piloderma croceum (strain F 1598)</name>
    <dbReference type="NCBI Taxonomy" id="765440"/>
    <lineage>
        <taxon>Eukaryota</taxon>
        <taxon>Fungi</taxon>
        <taxon>Dikarya</taxon>
        <taxon>Basidiomycota</taxon>
        <taxon>Agaricomycotina</taxon>
        <taxon>Agaricomycetes</taxon>
        <taxon>Agaricomycetidae</taxon>
        <taxon>Atheliales</taxon>
        <taxon>Atheliaceae</taxon>
        <taxon>Piloderma</taxon>
    </lineage>
</organism>
<reference evidence="5" key="2">
    <citation type="submission" date="2015-01" db="EMBL/GenBank/DDBJ databases">
        <title>Evolutionary Origins and Diversification of the Mycorrhizal Mutualists.</title>
        <authorList>
            <consortium name="DOE Joint Genome Institute"/>
            <consortium name="Mycorrhizal Genomics Consortium"/>
            <person name="Kohler A."/>
            <person name="Kuo A."/>
            <person name="Nagy L.G."/>
            <person name="Floudas D."/>
            <person name="Copeland A."/>
            <person name="Barry K.W."/>
            <person name="Cichocki N."/>
            <person name="Veneault-Fourrey C."/>
            <person name="LaButti K."/>
            <person name="Lindquist E.A."/>
            <person name="Lipzen A."/>
            <person name="Lundell T."/>
            <person name="Morin E."/>
            <person name="Murat C."/>
            <person name="Riley R."/>
            <person name="Ohm R."/>
            <person name="Sun H."/>
            <person name="Tunlid A."/>
            <person name="Henrissat B."/>
            <person name="Grigoriev I.V."/>
            <person name="Hibbett D.S."/>
            <person name="Martin F."/>
        </authorList>
    </citation>
    <scope>NUCLEOTIDE SEQUENCE [LARGE SCALE GENOMIC DNA]</scope>
    <source>
        <strain evidence="5">F 1598</strain>
    </source>
</reference>
<dbReference type="InterPro" id="IPR056884">
    <property type="entry name" value="NPHP3-like_N"/>
</dbReference>
<proteinExistence type="predicted"/>
<evidence type="ECO:0000256" key="1">
    <source>
        <dbReference type="ARBA" id="ARBA00022737"/>
    </source>
</evidence>
<dbReference type="PANTHER" id="PTHR10039:SF14">
    <property type="entry name" value="NACHT DOMAIN-CONTAINING PROTEIN"/>
    <property type="match status" value="1"/>
</dbReference>
<name>A0A0C3GCR4_PILCF</name>
<evidence type="ECO:0000313" key="5">
    <source>
        <dbReference type="Proteomes" id="UP000054166"/>
    </source>
</evidence>
<dbReference type="InParanoid" id="A0A0C3GCR4"/>
<evidence type="ECO:0000313" key="4">
    <source>
        <dbReference type="EMBL" id="KIM88436.1"/>
    </source>
</evidence>
<dbReference type="OrthoDB" id="3228837at2759"/>
<accession>A0A0C3GCR4</accession>
<keyword evidence="5" id="KW-1185">Reference proteome</keyword>
<feature type="domain" description="NACHT" evidence="3">
    <location>
        <begin position="337"/>
        <end position="486"/>
    </location>
</feature>
<dbReference type="AlphaFoldDB" id="A0A0C3GCR4"/>
<dbReference type="Gene3D" id="3.40.50.300">
    <property type="entry name" value="P-loop containing nucleotide triphosphate hydrolases"/>
    <property type="match status" value="1"/>
</dbReference>
<feature type="region of interest" description="Disordered" evidence="2">
    <location>
        <begin position="870"/>
        <end position="948"/>
    </location>
</feature>
<dbReference type="InterPro" id="IPR007111">
    <property type="entry name" value="NACHT_NTPase"/>
</dbReference>